<comment type="caution">
    <text evidence="4">The sequence shown here is derived from an EMBL/GenBank/DDBJ whole genome shotgun (WGS) entry which is preliminary data.</text>
</comment>
<protein>
    <submittedName>
        <fullName evidence="4">Slipin family protein</fullName>
    </submittedName>
</protein>
<keyword evidence="5" id="KW-1185">Reference proteome</keyword>
<dbReference type="SUPFAM" id="SSF117892">
    <property type="entry name" value="Band 7/SPFH domain"/>
    <property type="match status" value="1"/>
</dbReference>
<dbReference type="EMBL" id="BAABIS010000001">
    <property type="protein sequence ID" value="GAA4876244.1"/>
    <property type="molecule type" value="Genomic_DNA"/>
</dbReference>
<feature type="domain" description="Band 7" evidence="3">
    <location>
        <begin position="20"/>
        <end position="178"/>
    </location>
</feature>
<evidence type="ECO:0000256" key="1">
    <source>
        <dbReference type="ARBA" id="ARBA00008164"/>
    </source>
</evidence>
<dbReference type="Gene3D" id="3.30.479.30">
    <property type="entry name" value="Band 7 domain"/>
    <property type="match status" value="1"/>
</dbReference>
<dbReference type="RefSeq" id="WP_345700449.1">
    <property type="nucleotide sequence ID" value="NZ_BAABIS010000001.1"/>
</dbReference>
<gene>
    <name evidence="4" type="ORF">GCM10023235_64800</name>
</gene>
<name>A0ABP9EGI8_9ACTN</name>
<feature type="region of interest" description="Disordered" evidence="2">
    <location>
        <begin position="276"/>
        <end position="324"/>
    </location>
</feature>
<proteinExistence type="inferred from homology"/>
<organism evidence="4 5">
    <name type="scientific">Kitasatospora terrestris</name>
    <dbReference type="NCBI Taxonomy" id="258051"/>
    <lineage>
        <taxon>Bacteria</taxon>
        <taxon>Bacillati</taxon>
        <taxon>Actinomycetota</taxon>
        <taxon>Actinomycetes</taxon>
        <taxon>Kitasatosporales</taxon>
        <taxon>Streptomycetaceae</taxon>
        <taxon>Kitasatospora</taxon>
    </lineage>
</organism>
<evidence type="ECO:0000259" key="3">
    <source>
        <dbReference type="SMART" id="SM00244"/>
    </source>
</evidence>
<dbReference type="SMART" id="SM00244">
    <property type="entry name" value="PHB"/>
    <property type="match status" value="1"/>
</dbReference>
<dbReference type="InterPro" id="IPR001107">
    <property type="entry name" value="Band_7"/>
</dbReference>
<dbReference type="InterPro" id="IPR001972">
    <property type="entry name" value="Stomatin_HflK_fam"/>
</dbReference>
<sequence>MIVVDALVALLVVLAVCAGLSVRMVQQFQRGVVFRFGRVQDEVRGPGLAWLMPVADRIRKVNVQIVTMPIPAQEGITRDNVTVRVDAVVYFRVVDPVKAIVNVQDYGFAMSQVAQTSLRSIIGKSELDDLLANREPINQGLELMLDSPALGWGVEIDRVEIKDVALPESMKRSMARQAEADRERRARIITADGEFQASARLSEAAAIMSATPAALQLRLLQTVVEVAAEKNSTLVLPFPVELLRFLESATDRNGKSPVEAVKEVEREMEQLELPALDEVLARDPLEPPTARAAADGAPVAGAGGAAEDGEERAGRSATDAGGPR</sequence>
<evidence type="ECO:0000256" key="2">
    <source>
        <dbReference type="SAM" id="MobiDB-lite"/>
    </source>
</evidence>
<evidence type="ECO:0000313" key="4">
    <source>
        <dbReference type="EMBL" id="GAA4876244.1"/>
    </source>
</evidence>
<accession>A0ABP9EGI8</accession>
<reference evidence="5" key="1">
    <citation type="journal article" date="2019" name="Int. J. Syst. Evol. Microbiol.">
        <title>The Global Catalogue of Microorganisms (GCM) 10K type strain sequencing project: providing services to taxonomists for standard genome sequencing and annotation.</title>
        <authorList>
            <consortium name="The Broad Institute Genomics Platform"/>
            <consortium name="The Broad Institute Genome Sequencing Center for Infectious Disease"/>
            <person name="Wu L."/>
            <person name="Ma J."/>
        </authorList>
    </citation>
    <scope>NUCLEOTIDE SEQUENCE [LARGE SCALE GENOMIC DNA]</scope>
    <source>
        <strain evidence="5">JCM 13006</strain>
    </source>
</reference>
<dbReference type="InterPro" id="IPR043202">
    <property type="entry name" value="Band-7_stomatin-like"/>
</dbReference>
<dbReference type="PRINTS" id="PR00721">
    <property type="entry name" value="STOMATIN"/>
</dbReference>
<dbReference type="PANTHER" id="PTHR10264:SF19">
    <property type="entry name" value="AT06885P-RELATED"/>
    <property type="match status" value="1"/>
</dbReference>
<dbReference type="CDD" id="cd08826">
    <property type="entry name" value="SPFH_eoslipins_u1"/>
    <property type="match status" value="1"/>
</dbReference>
<comment type="similarity">
    <text evidence="1">Belongs to the band 7/mec-2 family.</text>
</comment>
<evidence type="ECO:0000313" key="5">
    <source>
        <dbReference type="Proteomes" id="UP001501752"/>
    </source>
</evidence>
<dbReference type="InterPro" id="IPR036013">
    <property type="entry name" value="Band_7/SPFH_dom_sf"/>
</dbReference>
<dbReference type="Gene3D" id="6.10.250.2090">
    <property type="match status" value="1"/>
</dbReference>
<dbReference type="Pfam" id="PF01145">
    <property type="entry name" value="Band_7"/>
    <property type="match status" value="1"/>
</dbReference>
<dbReference type="Proteomes" id="UP001501752">
    <property type="component" value="Unassembled WGS sequence"/>
</dbReference>
<feature type="compositionally biased region" description="Low complexity" evidence="2">
    <location>
        <begin position="290"/>
        <end position="300"/>
    </location>
</feature>
<dbReference type="PANTHER" id="PTHR10264">
    <property type="entry name" value="BAND 7 PROTEIN-RELATED"/>
    <property type="match status" value="1"/>
</dbReference>